<proteinExistence type="predicted"/>
<accession>A0AA38LAW3</accession>
<name>A0AA38LAW3_TAXCH</name>
<dbReference type="AlphaFoldDB" id="A0AA38LAW3"/>
<feature type="non-terminal residue" evidence="1">
    <location>
        <position position="96"/>
    </location>
</feature>
<gene>
    <name evidence="1" type="ORF">KI387_023557</name>
</gene>
<dbReference type="Proteomes" id="UP000824469">
    <property type="component" value="Unassembled WGS sequence"/>
</dbReference>
<dbReference type="EMBL" id="JAHRHJ020000005">
    <property type="protein sequence ID" value="KAH9314930.1"/>
    <property type="molecule type" value="Genomic_DNA"/>
</dbReference>
<evidence type="ECO:0000313" key="2">
    <source>
        <dbReference type="Proteomes" id="UP000824469"/>
    </source>
</evidence>
<reference evidence="1 2" key="1">
    <citation type="journal article" date="2021" name="Nat. Plants">
        <title>The Taxus genome provides insights into paclitaxel biosynthesis.</title>
        <authorList>
            <person name="Xiong X."/>
            <person name="Gou J."/>
            <person name="Liao Q."/>
            <person name="Li Y."/>
            <person name="Zhou Q."/>
            <person name="Bi G."/>
            <person name="Li C."/>
            <person name="Du R."/>
            <person name="Wang X."/>
            <person name="Sun T."/>
            <person name="Guo L."/>
            <person name="Liang H."/>
            <person name="Lu P."/>
            <person name="Wu Y."/>
            <person name="Zhang Z."/>
            <person name="Ro D.K."/>
            <person name="Shang Y."/>
            <person name="Huang S."/>
            <person name="Yan J."/>
        </authorList>
    </citation>
    <scope>NUCLEOTIDE SEQUENCE [LARGE SCALE GENOMIC DNA]</scope>
    <source>
        <strain evidence="1">Ta-2019</strain>
    </source>
</reference>
<evidence type="ECO:0000313" key="1">
    <source>
        <dbReference type="EMBL" id="KAH9314930.1"/>
    </source>
</evidence>
<organism evidence="1 2">
    <name type="scientific">Taxus chinensis</name>
    <name type="common">Chinese yew</name>
    <name type="synonym">Taxus wallichiana var. chinensis</name>
    <dbReference type="NCBI Taxonomy" id="29808"/>
    <lineage>
        <taxon>Eukaryota</taxon>
        <taxon>Viridiplantae</taxon>
        <taxon>Streptophyta</taxon>
        <taxon>Embryophyta</taxon>
        <taxon>Tracheophyta</taxon>
        <taxon>Spermatophyta</taxon>
        <taxon>Pinopsida</taxon>
        <taxon>Pinidae</taxon>
        <taxon>Conifers II</taxon>
        <taxon>Cupressales</taxon>
        <taxon>Taxaceae</taxon>
        <taxon>Taxus</taxon>
    </lineage>
</organism>
<keyword evidence="2" id="KW-1185">Reference proteome</keyword>
<protein>
    <submittedName>
        <fullName evidence="1">Uncharacterized protein</fullName>
    </submittedName>
</protein>
<comment type="caution">
    <text evidence="1">The sequence shown here is derived from an EMBL/GenBank/DDBJ whole genome shotgun (WGS) entry which is preliminary data.</text>
</comment>
<sequence length="96" mass="11383">MIKSEPIADFHIEPHVPNPIDENFSSFDQEDLPNTYEEDTKVGCILDLNLNEWENKRHAFDPYKEMEEYELGIYCLHEENHPLHDITRSDHKDGNE</sequence>